<dbReference type="GO" id="GO:0005524">
    <property type="term" value="F:ATP binding"/>
    <property type="evidence" value="ECO:0007669"/>
    <property type="project" value="InterPro"/>
</dbReference>
<evidence type="ECO:0000256" key="2">
    <source>
        <dbReference type="ARBA" id="ARBA00022475"/>
    </source>
</evidence>
<gene>
    <name evidence="4" type="ORF">CTI12_AA435030</name>
</gene>
<dbReference type="Proteomes" id="UP000245207">
    <property type="component" value="Unassembled WGS sequence"/>
</dbReference>
<dbReference type="InterPro" id="IPR050823">
    <property type="entry name" value="Plant_Ser_Thr_Prot_Kinase"/>
</dbReference>
<dbReference type="GO" id="GO:0005886">
    <property type="term" value="C:plasma membrane"/>
    <property type="evidence" value="ECO:0007669"/>
    <property type="project" value="UniProtKB-SubCell"/>
</dbReference>
<dbReference type="PROSITE" id="PS50011">
    <property type="entry name" value="PROTEIN_KINASE_DOM"/>
    <property type="match status" value="1"/>
</dbReference>
<evidence type="ECO:0000256" key="1">
    <source>
        <dbReference type="ARBA" id="ARBA00004236"/>
    </source>
</evidence>
<keyword evidence="2" id="KW-1003">Cell membrane</keyword>
<dbReference type="OrthoDB" id="1936432at2759"/>
<protein>
    <submittedName>
        <fullName evidence="4">Protein kinase-like domain, Concanavalin A-like lectin/glucanase domain protein</fullName>
    </submittedName>
</protein>
<comment type="subcellular location">
    <subcellularLocation>
        <location evidence="1">Cell membrane</location>
    </subcellularLocation>
</comment>
<evidence type="ECO:0000313" key="4">
    <source>
        <dbReference type="EMBL" id="PWA54189.1"/>
    </source>
</evidence>
<dbReference type="AlphaFoldDB" id="A0A2U1LYV5"/>
<dbReference type="GO" id="GO:0030246">
    <property type="term" value="F:carbohydrate binding"/>
    <property type="evidence" value="ECO:0007669"/>
    <property type="project" value="UniProtKB-KW"/>
</dbReference>
<dbReference type="PANTHER" id="PTHR45621">
    <property type="entry name" value="OS01G0588500 PROTEIN-RELATED"/>
    <property type="match status" value="1"/>
</dbReference>
<keyword evidence="2" id="KW-0472">Membrane</keyword>
<reference evidence="4 5" key="1">
    <citation type="journal article" date="2018" name="Mol. Plant">
        <title>The genome of Artemisia annua provides insight into the evolution of Asteraceae family and artemisinin biosynthesis.</title>
        <authorList>
            <person name="Shen Q."/>
            <person name="Zhang L."/>
            <person name="Liao Z."/>
            <person name="Wang S."/>
            <person name="Yan T."/>
            <person name="Shi P."/>
            <person name="Liu M."/>
            <person name="Fu X."/>
            <person name="Pan Q."/>
            <person name="Wang Y."/>
            <person name="Lv Z."/>
            <person name="Lu X."/>
            <person name="Zhang F."/>
            <person name="Jiang W."/>
            <person name="Ma Y."/>
            <person name="Chen M."/>
            <person name="Hao X."/>
            <person name="Li L."/>
            <person name="Tang Y."/>
            <person name="Lv G."/>
            <person name="Zhou Y."/>
            <person name="Sun X."/>
            <person name="Brodelius P.E."/>
            <person name="Rose J.K.C."/>
            <person name="Tang K."/>
        </authorList>
    </citation>
    <scope>NUCLEOTIDE SEQUENCE [LARGE SCALE GENOMIC DNA]</scope>
    <source>
        <strain evidence="5">cv. Huhao1</strain>
        <tissue evidence="4">Leaf</tissue>
    </source>
</reference>
<organism evidence="4 5">
    <name type="scientific">Artemisia annua</name>
    <name type="common">Sweet wormwood</name>
    <dbReference type="NCBI Taxonomy" id="35608"/>
    <lineage>
        <taxon>Eukaryota</taxon>
        <taxon>Viridiplantae</taxon>
        <taxon>Streptophyta</taxon>
        <taxon>Embryophyta</taxon>
        <taxon>Tracheophyta</taxon>
        <taxon>Spermatophyta</taxon>
        <taxon>Magnoliopsida</taxon>
        <taxon>eudicotyledons</taxon>
        <taxon>Gunneridae</taxon>
        <taxon>Pentapetalae</taxon>
        <taxon>asterids</taxon>
        <taxon>campanulids</taxon>
        <taxon>Asterales</taxon>
        <taxon>Asteraceae</taxon>
        <taxon>Asteroideae</taxon>
        <taxon>Anthemideae</taxon>
        <taxon>Artemisiinae</taxon>
        <taxon>Artemisia</taxon>
    </lineage>
</organism>
<dbReference type="InterPro" id="IPR011009">
    <property type="entry name" value="Kinase-like_dom_sf"/>
</dbReference>
<dbReference type="EMBL" id="PKPP01007157">
    <property type="protein sequence ID" value="PWA54189.1"/>
    <property type="molecule type" value="Genomic_DNA"/>
</dbReference>
<dbReference type="STRING" id="35608.A0A2U1LYV5"/>
<dbReference type="InterPro" id="IPR000719">
    <property type="entry name" value="Prot_kinase_dom"/>
</dbReference>
<name>A0A2U1LYV5_ARTAN</name>
<dbReference type="Pfam" id="PF07714">
    <property type="entry name" value="PK_Tyr_Ser-Thr"/>
    <property type="match status" value="1"/>
</dbReference>
<evidence type="ECO:0000259" key="3">
    <source>
        <dbReference type="PROSITE" id="PS50011"/>
    </source>
</evidence>
<evidence type="ECO:0000313" key="5">
    <source>
        <dbReference type="Proteomes" id="UP000245207"/>
    </source>
</evidence>
<dbReference type="InterPro" id="IPR001245">
    <property type="entry name" value="Ser-Thr/Tyr_kinase_cat_dom"/>
</dbReference>
<keyword evidence="4" id="KW-0808">Transferase</keyword>
<sequence>MTSTTQSHVTTRVMGTYGYVAPEHIAIGHLYVKNDVYGFRIVLFEILTGMRALDNGRPAAERVLVDWVKPYLANGREKNIKEPRLEGRYPSKAVGSVAQLALMCLGSEQEIRPSMKEVVVMRIF</sequence>
<accession>A0A2U1LYV5</accession>
<dbReference type="SUPFAM" id="SSF56112">
    <property type="entry name" value="Protein kinase-like (PK-like)"/>
    <property type="match status" value="1"/>
</dbReference>
<keyword evidence="5" id="KW-1185">Reference proteome</keyword>
<keyword evidence="4" id="KW-0430">Lectin</keyword>
<dbReference type="GO" id="GO:0004672">
    <property type="term" value="F:protein kinase activity"/>
    <property type="evidence" value="ECO:0007669"/>
    <property type="project" value="InterPro"/>
</dbReference>
<feature type="domain" description="Protein kinase" evidence="3">
    <location>
        <begin position="1"/>
        <end position="124"/>
    </location>
</feature>
<comment type="caution">
    <text evidence="4">The sequence shown here is derived from an EMBL/GenBank/DDBJ whole genome shotgun (WGS) entry which is preliminary data.</text>
</comment>
<proteinExistence type="predicted"/>
<dbReference type="Gene3D" id="1.10.510.10">
    <property type="entry name" value="Transferase(Phosphotransferase) domain 1"/>
    <property type="match status" value="1"/>
</dbReference>
<keyword evidence="4" id="KW-0418">Kinase</keyword>